<dbReference type="InterPro" id="IPR052115">
    <property type="entry name" value="NEXT_complex_subunit_ZCCHC8"/>
</dbReference>
<evidence type="ECO:0000313" key="11">
    <source>
        <dbReference type="Proteomes" id="UP001454036"/>
    </source>
</evidence>
<dbReference type="PROSITE" id="PS50158">
    <property type="entry name" value="ZF_CCHC"/>
    <property type="match status" value="1"/>
</dbReference>
<dbReference type="SMART" id="SM00581">
    <property type="entry name" value="PSP"/>
    <property type="match status" value="1"/>
</dbReference>
<sequence>MEYEDLIKLPLSSNSSGESVGVGACISGCELTGASDSLHEKSEVRKDWEILTINGNSSCLKSDDDPSFLAPELNEDMDISPPTLPTLPFSVESTETVPVTGKVYLKHAENGFSTSGKASSGTKRPRMTVDDQQPSVRVMYNSLTRASRKKLEELLQQWSEWHCPSSNDLNEVLESGEEIYFPALNLGVEKASAVPFWIDDRTKNPTNKDFVPLDGNSVPLYDRGFSSALTSVDGPNNLESNLEVLNSSRCFNCGSYSHSLRECPKPRDRVAVDKAKKEHMSKRSHNARSLNPTRYYQSSPRGKFDGSRPGLLNSETRQLLGLGELDPPPWLNRMRELGYPPGYLDSQDGDQPSGITIFADEESKEETEGNILEIGSHEQSRKKSPKPPKKMSVEYPGINAPIPDNAGRMHWKALTSTSDGYYRKCDSSLDSFSKSYDLGTYNARSDYQDDRHPGSHGRLSLQRYGLSSDSFSDGYDFGTYGTSDYQDDRRTGSHLRSCSQRYGISDHLYKPFGDSSAGAIPDHLSSSRYNFSADSINRDYSHVSDIPPGSYLRSTSDRYHIYDYRYTSHNPLGIPSGLRRSSYGRSL</sequence>
<dbReference type="AlphaFoldDB" id="A0AAV3QRA5"/>
<keyword evidence="11" id="KW-1185">Reference proteome</keyword>
<feature type="region of interest" description="Disordered" evidence="8">
    <location>
        <begin position="362"/>
        <end position="396"/>
    </location>
</feature>
<dbReference type="GO" id="GO:0071013">
    <property type="term" value="C:catalytic step 2 spliceosome"/>
    <property type="evidence" value="ECO:0007669"/>
    <property type="project" value="TreeGrafter"/>
</dbReference>
<evidence type="ECO:0000313" key="10">
    <source>
        <dbReference type="EMBL" id="GAA0165546.1"/>
    </source>
</evidence>
<dbReference type="InterPro" id="IPR001878">
    <property type="entry name" value="Znf_CCHC"/>
</dbReference>
<dbReference type="Gene3D" id="4.10.60.10">
    <property type="entry name" value="Zinc finger, CCHC-type"/>
    <property type="match status" value="1"/>
</dbReference>
<dbReference type="PANTHER" id="PTHR13316:SF0">
    <property type="entry name" value="ZINC FINGER CCHC DOMAIN-CONTAINING PROTEIN 8"/>
    <property type="match status" value="1"/>
</dbReference>
<dbReference type="SUPFAM" id="SSF57756">
    <property type="entry name" value="Retrovirus zinc finger-like domains"/>
    <property type="match status" value="1"/>
</dbReference>
<comment type="similarity">
    <text evidence="2">Belongs to the ZCCHC8 family.</text>
</comment>
<evidence type="ECO:0000256" key="2">
    <source>
        <dbReference type="ARBA" id="ARBA00007497"/>
    </source>
</evidence>
<keyword evidence="3" id="KW-0479">Metal-binding</keyword>
<evidence type="ECO:0000256" key="6">
    <source>
        <dbReference type="ARBA" id="ARBA00023242"/>
    </source>
</evidence>
<feature type="compositionally biased region" description="Polar residues" evidence="8">
    <location>
        <begin position="287"/>
        <end position="300"/>
    </location>
</feature>
<comment type="caution">
    <text evidence="10">The sequence shown here is derived from an EMBL/GenBank/DDBJ whole genome shotgun (WGS) entry which is preliminary data.</text>
</comment>
<dbReference type="GO" id="GO:0003723">
    <property type="term" value="F:RNA binding"/>
    <property type="evidence" value="ECO:0007669"/>
    <property type="project" value="TreeGrafter"/>
</dbReference>
<dbReference type="Pfam" id="PF04046">
    <property type="entry name" value="PSP"/>
    <property type="match status" value="1"/>
</dbReference>
<feature type="domain" description="CCHC-type" evidence="9">
    <location>
        <begin position="249"/>
        <end position="265"/>
    </location>
</feature>
<evidence type="ECO:0000256" key="8">
    <source>
        <dbReference type="SAM" id="MobiDB-lite"/>
    </source>
</evidence>
<evidence type="ECO:0000256" key="7">
    <source>
        <dbReference type="PROSITE-ProRule" id="PRU00047"/>
    </source>
</evidence>
<evidence type="ECO:0000256" key="1">
    <source>
        <dbReference type="ARBA" id="ARBA00004642"/>
    </source>
</evidence>
<gene>
    <name evidence="10" type="ORF">LIER_20924</name>
</gene>
<comment type="subcellular location">
    <subcellularLocation>
        <location evidence="1">Nucleus</location>
        <location evidence="1">Nucleoplasm</location>
    </subcellularLocation>
</comment>
<keyword evidence="5" id="KW-0862">Zinc</keyword>
<keyword evidence="4 7" id="KW-0863">Zinc-finger</keyword>
<protein>
    <submittedName>
        <fullName evidence="10">RNA metabolism protein</fullName>
    </submittedName>
</protein>
<dbReference type="GO" id="GO:0008270">
    <property type="term" value="F:zinc ion binding"/>
    <property type="evidence" value="ECO:0007669"/>
    <property type="project" value="UniProtKB-KW"/>
</dbReference>
<evidence type="ECO:0000256" key="5">
    <source>
        <dbReference type="ARBA" id="ARBA00022833"/>
    </source>
</evidence>
<feature type="region of interest" description="Disordered" evidence="8">
    <location>
        <begin position="273"/>
        <end position="309"/>
    </location>
</feature>
<dbReference type="GO" id="GO:0005654">
    <property type="term" value="C:nucleoplasm"/>
    <property type="evidence" value="ECO:0007669"/>
    <property type="project" value="UniProtKB-SubCell"/>
</dbReference>
<evidence type="ECO:0000256" key="3">
    <source>
        <dbReference type="ARBA" id="ARBA00022723"/>
    </source>
</evidence>
<dbReference type="InterPro" id="IPR036875">
    <property type="entry name" value="Znf_CCHC_sf"/>
</dbReference>
<evidence type="ECO:0000259" key="9">
    <source>
        <dbReference type="PROSITE" id="PS50158"/>
    </source>
</evidence>
<keyword evidence="6" id="KW-0539">Nucleus</keyword>
<organism evidence="10 11">
    <name type="scientific">Lithospermum erythrorhizon</name>
    <name type="common">Purple gromwell</name>
    <name type="synonym">Lithospermum officinale var. erythrorhizon</name>
    <dbReference type="NCBI Taxonomy" id="34254"/>
    <lineage>
        <taxon>Eukaryota</taxon>
        <taxon>Viridiplantae</taxon>
        <taxon>Streptophyta</taxon>
        <taxon>Embryophyta</taxon>
        <taxon>Tracheophyta</taxon>
        <taxon>Spermatophyta</taxon>
        <taxon>Magnoliopsida</taxon>
        <taxon>eudicotyledons</taxon>
        <taxon>Gunneridae</taxon>
        <taxon>Pentapetalae</taxon>
        <taxon>asterids</taxon>
        <taxon>lamiids</taxon>
        <taxon>Boraginales</taxon>
        <taxon>Boraginaceae</taxon>
        <taxon>Boraginoideae</taxon>
        <taxon>Lithospermeae</taxon>
        <taxon>Lithospermum</taxon>
    </lineage>
</organism>
<dbReference type="Proteomes" id="UP001454036">
    <property type="component" value="Unassembled WGS sequence"/>
</dbReference>
<evidence type="ECO:0000256" key="4">
    <source>
        <dbReference type="ARBA" id="ARBA00022771"/>
    </source>
</evidence>
<proteinExistence type="inferred from homology"/>
<accession>A0AAV3QRA5</accession>
<name>A0AAV3QRA5_LITER</name>
<reference evidence="10 11" key="1">
    <citation type="submission" date="2024-01" db="EMBL/GenBank/DDBJ databases">
        <title>The complete chloroplast genome sequence of Lithospermum erythrorhizon: insights into the phylogenetic relationship among Boraginaceae species and the maternal lineages of purple gromwells.</title>
        <authorList>
            <person name="Okada T."/>
            <person name="Watanabe K."/>
        </authorList>
    </citation>
    <scope>NUCLEOTIDE SEQUENCE [LARGE SCALE GENOMIC DNA]</scope>
</reference>
<dbReference type="PANTHER" id="PTHR13316">
    <property type="entry name" value="ZINC FINGER, CCHC DOMAIN CONTAINING 8"/>
    <property type="match status" value="1"/>
</dbReference>
<dbReference type="InterPro" id="IPR006568">
    <property type="entry name" value="PSP_pro-rich"/>
</dbReference>
<dbReference type="EMBL" id="BAABME010005411">
    <property type="protein sequence ID" value="GAA0165546.1"/>
    <property type="molecule type" value="Genomic_DNA"/>
</dbReference>